<organism evidence="1 2">
    <name type="scientific">Campylobacter gracilis RM3268</name>
    <dbReference type="NCBI Taxonomy" id="553220"/>
    <lineage>
        <taxon>Bacteria</taxon>
        <taxon>Pseudomonadati</taxon>
        <taxon>Campylobacterota</taxon>
        <taxon>Epsilonproteobacteria</taxon>
        <taxon>Campylobacterales</taxon>
        <taxon>Campylobacteraceae</taxon>
        <taxon>Campylobacter</taxon>
    </lineage>
</organism>
<sequence length="41" mass="4894">MNYIAALAYLRHDKRHDRLNFELNFCERSLTLANPRAALKF</sequence>
<gene>
    <name evidence="1" type="ORF">CAMGR0001_0477</name>
</gene>
<dbReference type="EMBL" id="ACYG01000024">
    <property type="protein sequence ID" value="EEV17645.1"/>
    <property type="molecule type" value="Genomic_DNA"/>
</dbReference>
<dbReference type="Proteomes" id="UP000005709">
    <property type="component" value="Unassembled WGS sequence"/>
</dbReference>
<reference evidence="1 2" key="1">
    <citation type="submission" date="2009-07" db="EMBL/GenBank/DDBJ databases">
        <authorList>
            <person name="Madupu R."/>
            <person name="Sebastian Y."/>
            <person name="Durkin A.S."/>
            <person name="Torralba M."/>
            <person name="Methe B."/>
            <person name="Sutton G.G."/>
            <person name="Strausberg R.L."/>
            <person name="Nelson K.E."/>
        </authorList>
    </citation>
    <scope>NUCLEOTIDE SEQUENCE [LARGE SCALE GENOMIC DNA]</scope>
    <source>
        <strain evidence="1 2">RM3268</strain>
    </source>
</reference>
<proteinExistence type="predicted"/>
<comment type="caution">
    <text evidence="1">The sequence shown here is derived from an EMBL/GenBank/DDBJ whole genome shotgun (WGS) entry which is preliminary data.</text>
</comment>
<dbReference type="AlphaFoldDB" id="C8PHN1"/>
<evidence type="ECO:0000313" key="1">
    <source>
        <dbReference type="EMBL" id="EEV17645.1"/>
    </source>
</evidence>
<accession>C8PHN1</accession>
<name>C8PHN1_9BACT</name>
<keyword evidence="2" id="KW-1185">Reference proteome</keyword>
<protein>
    <submittedName>
        <fullName evidence="1">Uncharacterized protein</fullName>
    </submittedName>
</protein>
<evidence type="ECO:0000313" key="2">
    <source>
        <dbReference type="Proteomes" id="UP000005709"/>
    </source>
</evidence>